<evidence type="ECO:0000313" key="3">
    <source>
        <dbReference type="Proteomes" id="UP000626109"/>
    </source>
</evidence>
<dbReference type="EMBL" id="CAJNNW010028573">
    <property type="protein sequence ID" value="CAE8696782.1"/>
    <property type="molecule type" value="Genomic_DNA"/>
</dbReference>
<organism evidence="2 3">
    <name type="scientific">Polarella glacialis</name>
    <name type="common">Dinoflagellate</name>
    <dbReference type="NCBI Taxonomy" id="89957"/>
    <lineage>
        <taxon>Eukaryota</taxon>
        <taxon>Sar</taxon>
        <taxon>Alveolata</taxon>
        <taxon>Dinophyceae</taxon>
        <taxon>Suessiales</taxon>
        <taxon>Suessiaceae</taxon>
        <taxon>Polarella</taxon>
    </lineage>
</organism>
<feature type="compositionally biased region" description="Basic and acidic residues" evidence="1">
    <location>
        <begin position="494"/>
        <end position="511"/>
    </location>
</feature>
<accession>A0A813K4E2</accession>
<comment type="caution">
    <text evidence="2">The sequence shown here is derived from an EMBL/GenBank/DDBJ whole genome shotgun (WGS) entry which is preliminary data.</text>
</comment>
<feature type="non-terminal residue" evidence="2">
    <location>
        <position position="568"/>
    </location>
</feature>
<evidence type="ECO:0000256" key="1">
    <source>
        <dbReference type="SAM" id="MobiDB-lite"/>
    </source>
</evidence>
<proteinExistence type="predicted"/>
<name>A0A813K4E2_POLGL</name>
<dbReference type="Proteomes" id="UP000626109">
    <property type="component" value="Unassembled WGS sequence"/>
</dbReference>
<protein>
    <submittedName>
        <fullName evidence="2">Uncharacterized protein</fullName>
    </submittedName>
</protein>
<gene>
    <name evidence="2" type="ORF">PGLA2088_LOCUS29981</name>
</gene>
<sequence>AHLALFHLSSGTSCLLSPNLDRQACCGSPNGMWQGISCWDGVYSRASCCGHISEEMVRDSRPPALLSCWGAGFTKEDCCHSPETGMFLGCWDGSGLYSYEACCSHSSSSSPANPSTPWSTGNLTALTRAVLSGQCVQRPGLGLCAKLWLAGISGAVSLTTPQVQRVAELLATGWSQKKVMNHIADLHPSFAVSVGLHAALAMVDRFAGQQQPLDVFQRIADLLQLYRSYLVFIDPSVLGSDPQAGGMRIADLDEVLRLRFRPHYHTVLHDTLVERITDLQESGVSQAFESKASPSYAGAFHELLKALHELKLDYVPAQGTLIALLRYGTFPVGRLGDDKWDVVDNDAEVMILLEPGQTPEQVGRRISLALEARGWPPCTNPHFNKFVCFSLHWQVPCKIEMYFFKKDHKEKIIFWDRTCSEQGDCTYSDGFPLQFWGGRMPMDVVYPFSRCRVGSAWRIALCPHQPLRILRFWNHGEYERISRVQPPLQSELAAAKEEASRARPPGGRKDASGNLQRGNLQLGTPEVPLAVPAVPPEEGEGALQIAATLSAAIPSTPVPVGQAGKGEE</sequence>
<feature type="region of interest" description="Disordered" evidence="1">
    <location>
        <begin position="492"/>
        <end position="537"/>
    </location>
</feature>
<feature type="non-terminal residue" evidence="2">
    <location>
        <position position="1"/>
    </location>
</feature>
<evidence type="ECO:0000313" key="2">
    <source>
        <dbReference type="EMBL" id="CAE8696782.1"/>
    </source>
</evidence>
<reference evidence="2" key="1">
    <citation type="submission" date="2021-02" db="EMBL/GenBank/DDBJ databases">
        <authorList>
            <person name="Dougan E. K."/>
            <person name="Rhodes N."/>
            <person name="Thang M."/>
            <person name="Chan C."/>
        </authorList>
    </citation>
    <scope>NUCLEOTIDE SEQUENCE</scope>
</reference>
<dbReference type="AlphaFoldDB" id="A0A813K4E2"/>
<feature type="compositionally biased region" description="Polar residues" evidence="1">
    <location>
        <begin position="513"/>
        <end position="522"/>
    </location>
</feature>